<dbReference type="Proteomes" id="UP000019487">
    <property type="component" value="Unassembled WGS sequence"/>
</dbReference>
<comment type="caution">
    <text evidence="2">The sequence shown here is derived from an EMBL/GenBank/DDBJ whole genome shotgun (WGS) entry which is preliminary data.</text>
</comment>
<dbReference type="EMBL" id="AYSA01000235">
    <property type="protein sequence ID" value="ESZ94591.1"/>
    <property type="molecule type" value="Genomic_DNA"/>
</dbReference>
<accession>W9CFE9</accession>
<dbReference type="OrthoDB" id="3536614at2759"/>
<keyword evidence="3" id="KW-1185">Reference proteome</keyword>
<gene>
    <name evidence="2" type="ORF">SBOR_5002</name>
</gene>
<feature type="region of interest" description="Disordered" evidence="1">
    <location>
        <begin position="98"/>
        <end position="122"/>
    </location>
</feature>
<protein>
    <submittedName>
        <fullName evidence="2">Uncharacterized protein</fullName>
    </submittedName>
</protein>
<evidence type="ECO:0000256" key="1">
    <source>
        <dbReference type="SAM" id="MobiDB-lite"/>
    </source>
</evidence>
<organism evidence="2 3">
    <name type="scientific">Sclerotinia borealis (strain F-4128)</name>
    <dbReference type="NCBI Taxonomy" id="1432307"/>
    <lineage>
        <taxon>Eukaryota</taxon>
        <taxon>Fungi</taxon>
        <taxon>Dikarya</taxon>
        <taxon>Ascomycota</taxon>
        <taxon>Pezizomycotina</taxon>
        <taxon>Leotiomycetes</taxon>
        <taxon>Helotiales</taxon>
        <taxon>Sclerotiniaceae</taxon>
        <taxon>Sclerotinia</taxon>
    </lineage>
</organism>
<dbReference type="AlphaFoldDB" id="W9CFE9"/>
<evidence type="ECO:0000313" key="3">
    <source>
        <dbReference type="Proteomes" id="UP000019487"/>
    </source>
</evidence>
<name>W9CFE9_SCLBF</name>
<dbReference type="HOGENOM" id="CLU_943853_0_0_1"/>
<proteinExistence type="predicted"/>
<feature type="region of interest" description="Disordered" evidence="1">
    <location>
        <begin position="137"/>
        <end position="195"/>
    </location>
</feature>
<reference evidence="2 3" key="1">
    <citation type="journal article" date="2014" name="Genome Announc.">
        <title>Draft genome sequence of Sclerotinia borealis, a psychrophilic plant pathogenic fungus.</title>
        <authorList>
            <person name="Mardanov A.V."/>
            <person name="Beletsky A.V."/>
            <person name="Kadnikov V.V."/>
            <person name="Ignatov A.N."/>
            <person name="Ravin N.V."/>
        </authorList>
    </citation>
    <scope>NUCLEOTIDE SEQUENCE [LARGE SCALE GENOMIC DNA]</scope>
    <source>
        <strain evidence="3">F-4157</strain>
    </source>
</reference>
<sequence>MDIFENQFPKYLSPVQSMEGSSVQVHAEYTNRNNNATDDTAMSGLDYPMGDITNISKRSIKPKPQQSINTGEIQQQADLARMLQPTIRALQSATDKAINKAAKDANGTSIEPKVSSGPRTSHMLRLEEYQSTLKSLLRKQPKETKESQADPSVPNTKSKKKKKKNGGVNTQANNTSGGSVQKPKKRKSKEGSGEQHMAFLIARRKNEDARKFANAERAARADTDMKLDVSDKGSDPRHWQTLYEQEYHTRTAKLRERQIRDENALMLAFGGLSFGGSKDAGDDYDPLIRLFVRLTYKVK</sequence>
<evidence type="ECO:0000313" key="2">
    <source>
        <dbReference type="EMBL" id="ESZ94591.1"/>
    </source>
</evidence>